<dbReference type="GO" id="GO:0043565">
    <property type="term" value="F:sequence-specific DNA binding"/>
    <property type="evidence" value="ECO:0007669"/>
    <property type="project" value="InterPro"/>
</dbReference>
<keyword evidence="1" id="KW-0805">Transcription regulation</keyword>
<dbReference type="InterPro" id="IPR052158">
    <property type="entry name" value="INH-QAR"/>
</dbReference>
<comment type="caution">
    <text evidence="4">The sequence shown here is derived from an EMBL/GenBank/DDBJ whole genome shotgun (WGS) entry which is preliminary data.</text>
</comment>
<dbReference type="SMART" id="SM00342">
    <property type="entry name" value="HTH_ARAC"/>
    <property type="match status" value="1"/>
</dbReference>
<accession>A0A844NPZ9</accession>
<evidence type="ECO:0000313" key="4">
    <source>
        <dbReference type="EMBL" id="MUI37721.1"/>
    </source>
</evidence>
<dbReference type="PANTHER" id="PTHR43130">
    <property type="entry name" value="ARAC-FAMILY TRANSCRIPTIONAL REGULATOR"/>
    <property type="match status" value="1"/>
</dbReference>
<evidence type="ECO:0000256" key="2">
    <source>
        <dbReference type="ARBA" id="ARBA00023163"/>
    </source>
</evidence>
<dbReference type="PROSITE" id="PS01124">
    <property type="entry name" value="HTH_ARAC_FAMILY_2"/>
    <property type="match status" value="1"/>
</dbReference>
<dbReference type="Pfam" id="PF12833">
    <property type="entry name" value="HTH_18"/>
    <property type="match status" value="1"/>
</dbReference>
<evidence type="ECO:0000259" key="3">
    <source>
        <dbReference type="PROSITE" id="PS01124"/>
    </source>
</evidence>
<organism evidence="4 5">
    <name type="scientific">Pseudomonas aeruginosa</name>
    <dbReference type="NCBI Taxonomy" id="287"/>
    <lineage>
        <taxon>Bacteria</taxon>
        <taxon>Pseudomonadati</taxon>
        <taxon>Pseudomonadota</taxon>
        <taxon>Gammaproteobacteria</taxon>
        <taxon>Pseudomonadales</taxon>
        <taxon>Pseudomonadaceae</taxon>
        <taxon>Pseudomonas</taxon>
    </lineage>
</organism>
<dbReference type="SUPFAM" id="SSF52317">
    <property type="entry name" value="Class I glutamine amidotransferase-like"/>
    <property type="match status" value="1"/>
</dbReference>
<dbReference type="Proteomes" id="UP000433532">
    <property type="component" value="Unassembled WGS sequence"/>
</dbReference>
<evidence type="ECO:0000313" key="5">
    <source>
        <dbReference type="Proteomes" id="UP000433532"/>
    </source>
</evidence>
<dbReference type="Gene3D" id="1.10.10.60">
    <property type="entry name" value="Homeodomain-like"/>
    <property type="match status" value="1"/>
</dbReference>
<dbReference type="Gene3D" id="3.40.50.880">
    <property type="match status" value="1"/>
</dbReference>
<dbReference type="CDD" id="cd03137">
    <property type="entry name" value="GATase1_AraC_1"/>
    <property type="match status" value="1"/>
</dbReference>
<dbReference type="InterPro" id="IPR002818">
    <property type="entry name" value="DJ-1/PfpI"/>
</dbReference>
<dbReference type="InterPro" id="IPR009057">
    <property type="entry name" value="Homeodomain-like_sf"/>
</dbReference>
<reference evidence="4 5" key="1">
    <citation type="submission" date="2019-11" db="EMBL/GenBank/DDBJ databases">
        <title>Genomes of ocular Pseudomonas aeruginosa isolates.</title>
        <authorList>
            <person name="Khan M."/>
            <person name="Rice S.A."/>
            <person name="Willcox M.D.P."/>
            <person name="Stapleton F."/>
        </authorList>
    </citation>
    <scope>NUCLEOTIDE SEQUENCE [LARGE SCALE GENOMIC DNA]</scope>
    <source>
        <strain evidence="4 5">PA221</strain>
    </source>
</reference>
<sequence>MGALQMVRKILLIAYNGVTALDLVGPMQVFSTASGYSKATTGVALYDLAVASVDGGAVATSTGLHILARPFREIGLEQIDTIIVPGGRPNDNSVFDTRLVAWLAENGPRSRRVCSVCVGAFLLAEAGLLAGRFATTHWDFIETLKRKCDGATILDGPIFVHDGNIWSSAGVSAGIDLALHLVEDDHGRKLAMDVAKMLVVYFRRPGNQHQFSTSLSLQASTDTDFSDLLTWAAGHLKENLSVEVLASRSGMSVRSFTRKFRVAVGLTPAAAIEKMRFEEAKRLLSEGDLPLKRVASVCGFRDEQTLRRAFQRIADVSPSEYRQRFS</sequence>
<protein>
    <submittedName>
        <fullName evidence="4">Helix-turn-helix domain-containing protein</fullName>
    </submittedName>
</protein>
<feature type="domain" description="HTH araC/xylS-type" evidence="3">
    <location>
        <begin position="226"/>
        <end position="324"/>
    </location>
</feature>
<dbReference type="PANTHER" id="PTHR43130:SF3">
    <property type="entry name" value="HTH-TYPE TRANSCRIPTIONAL REGULATOR RV1931C"/>
    <property type="match status" value="1"/>
</dbReference>
<evidence type="ECO:0000256" key="1">
    <source>
        <dbReference type="ARBA" id="ARBA00023015"/>
    </source>
</evidence>
<dbReference type="SUPFAM" id="SSF46689">
    <property type="entry name" value="Homeodomain-like"/>
    <property type="match status" value="2"/>
</dbReference>
<dbReference type="AlphaFoldDB" id="A0A844NPZ9"/>
<name>A0A844NPZ9_PSEAI</name>
<dbReference type="InterPro" id="IPR018060">
    <property type="entry name" value="HTH_AraC"/>
</dbReference>
<dbReference type="Pfam" id="PF01965">
    <property type="entry name" value="DJ-1_PfpI"/>
    <property type="match status" value="1"/>
</dbReference>
<gene>
    <name evidence="4" type="ORF">GNQ48_22200</name>
</gene>
<proteinExistence type="predicted"/>
<dbReference type="EMBL" id="WOAD01000022">
    <property type="protein sequence ID" value="MUI37721.1"/>
    <property type="molecule type" value="Genomic_DNA"/>
</dbReference>
<keyword evidence="2" id="KW-0804">Transcription</keyword>
<dbReference type="RefSeq" id="WP_021263990.1">
    <property type="nucleotide sequence ID" value="NZ_CP024477.1"/>
</dbReference>
<dbReference type="InterPro" id="IPR029062">
    <property type="entry name" value="Class_I_gatase-like"/>
</dbReference>
<dbReference type="GO" id="GO:0003700">
    <property type="term" value="F:DNA-binding transcription factor activity"/>
    <property type="evidence" value="ECO:0007669"/>
    <property type="project" value="InterPro"/>
</dbReference>